<dbReference type="InterPro" id="IPR001680">
    <property type="entry name" value="WD40_rpt"/>
</dbReference>
<feature type="repeat" description="WD" evidence="6">
    <location>
        <begin position="543"/>
        <end position="584"/>
    </location>
</feature>
<evidence type="ECO:0000256" key="2">
    <source>
        <dbReference type="ARBA" id="ARBA00022574"/>
    </source>
</evidence>
<dbReference type="PROSITE" id="PS50294">
    <property type="entry name" value="WD_REPEATS_REGION"/>
    <property type="match status" value="5"/>
</dbReference>
<evidence type="ECO:0000259" key="8">
    <source>
        <dbReference type="Pfam" id="PF04003"/>
    </source>
</evidence>
<dbReference type="Gene3D" id="2.130.10.10">
    <property type="entry name" value="YVTN repeat-like/Quinoprotein amine dehydrogenase"/>
    <property type="match status" value="4"/>
</dbReference>
<feature type="repeat" description="WD" evidence="6">
    <location>
        <begin position="747"/>
        <end position="779"/>
    </location>
</feature>
<feature type="repeat" description="WD" evidence="6">
    <location>
        <begin position="118"/>
        <end position="151"/>
    </location>
</feature>
<feature type="compositionally biased region" description="Polar residues" evidence="7">
    <location>
        <begin position="185"/>
        <end position="196"/>
    </location>
</feature>
<evidence type="ECO:0000313" key="9">
    <source>
        <dbReference type="EMBL" id="PWN99926.1"/>
    </source>
</evidence>
<evidence type="ECO:0000256" key="4">
    <source>
        <dbReference type="ARBA" id="ARBA00023242"/>
    </source>
</evidence>
<reference evidence="9 10" key="1">
    <citation type="journal article" date="2018" name="Mol. Biol. Evol.">
        <title>Broad Genomic Sampling Reveals a Smut Pathogenic Ancestry of the Fungal Clade Ustilaginomycotina.</title>
        <authorList>
            <person name="Kijpornyongpan T."/>
            <person name="Mondo S.J."/>
            <person name="Barry K."/>
            <person name="Sandor L."/>
            <person name="Lee J."/>
            <person name="Lipzen A."/>
            <person name="Pangilinan J."/>
            <person name="LaButti K."/>
            <person name="Hainaut M."/>
            <person name="Henrissat B."/>
            <person name="Grigoriev I.V."/>
            <person name="Spatafora J.W."/>
            <person name="Aime M.C."/>
        </authorList>
    </citation>
    <scope>NUCLEOTIDE SEQUENCE [LARGE SCALE GENOMIC DNA]</scope>
    <source>
        <strain evidence="9 10">MCA 4186</strain>
    </source>
</reference>
<dbReference type="SMART" id="SM00320">
    <property type="entry name" value="WD40"/>
    <property type="match status" value="12"/>
</dbReference>
<dbReference type="OrthoDB" id="407922at2759"/>
<dbReference type="InterPro" id="IPR019775">
    <property type="entry name" value="WD40_repeat_CS"/>
</dbReference>
<feature type="domain" description="Small-subunit processome Utp12" evidence="8">
    <location>
        <begin position="893"/>
        <end position="993"/>
    </location>
</feature>
<gene>
    <name evidence="9" type="ORF">FA09DRAFT_328073</name>
</gene>
<keyword evidence="4" id="KW-0539">Nucleus</keyword>
<evidence type="ECO:0000256" key="5">
    <source>
        <dbReference type="ARBA" id="ARBA00038229"/>
    </source>
</evidence>
<feature type="compositionally biased region" description="Basic residues" evidence="7">
    <location>
        <begin position="350"/>
        <end position="359"/>
    </location>
</feature>
<name>A0A316ZFB1_9BASI</name>
<dbReference type="Proteomes" id="UP000245946">
    <property type="component" value="Unassembled WGS sequence"/>
</dbReference>
<dbReference type="EMBL" id="KZ819286">
    <property type="protein sequence ID" value="PWN99926.1"/>
    <property type="molecule type" value="Genomic_DNA"/>
</dbReference>
<dbReference type="FunFam" id="2.130.10.10:FF:000157">
    <property type="entry name" value="WD repeat domain 3"/>
    <property type="match status" value="1"/>
</dbReference>
<protein>
    <submittedName>
        <fullName evidence="9">WD40 repeat-like protein</fullName>
    </submittedName>
</protein>
<feature type="region of interest" description="Disordered" evidence="7">
    <location>
        <begin position="794"/>
        <end position="813"/>
    </location>
</feature>
<keyword evidence="2 6" id="KW-0853">WD repeat</keyword>
<dbReference type="GO" id="GO:0030515">
    <property type="term" value="F:snoRNA binding"/>
    <property type="evidence" value="ECO:0007669"/>
    <property type="project" value="TreeGrafter"/>
</dbReference>
<dbReference type="GO" id="GO:0034388">
    <property type="term" value="C:Pwp2p-containing subcomplex of 90S preribosome"/>
    <property type="evidence" value="ECO:0007669"/>
    <property type="project" value="TreeGrafter"/>
</dbReference>
<comment type="similarity">
    <text evidence="5">Belongs to the WD repeat WDR3/UTP12 family.</text>
</comment>
<dbReference type="RefSeq" id="XP_025600205.1">
    <property type="nucleotide sequence ID" value="XM_025741631.1"/>
</dbReference>
<dbReference type="Pfam" id="PF04003">
    <property type="entry name" value="Utp12"/>
    <property type="match status" value="1"/>
</dbReference>
<dbReference type="PANTHER" id="PTHR19853">
    <property type="entry name" value="WD REPEAT CONTAINING PROTEIN 3 WDR3"/>
    <property type="match status" value="1"/>
</dbReference>
<evidence type="ECO:0000256" key="3">
    <source>
        <dbReference type="ARBA" id="ARBA00022737"/>
    </source>
</evidence>
<evidence type="ECO:0000256" key="6">
    <source>
        <dbReference type="PROSITE-ProRule" id="PRU00221"/>
    </source>
</evidence>
<evidence type="ECO:0000313" key="10">
    <source>
        <dbReference type="Proteomes" id="UP000245946"/>
    </source>
</evidence>
<dbReference type="PROSITE" id="PS00678">
    <property type="entry name" value="WD_REPEATS_1"/>
    <property type="match status" value="2"/>
</dbReference>
<dbReference type="STRING" id="58919.A0A316ZFB1"/>
<feature type="repeat" description="WD" evidence="6">
    <location>
        <begin position="461"/>
        <end position="502"/>
    </location>
</feature>
<evidence type="ECO:0000256" key="7">
    <source>
        <dbReference type="SAM" id="MobiDB-lite"/>
    </source>
</evidence>
<evidence type="ECO:0000256" key="1">
    <source>
        <dbReference type="ARBA" id="ARBA00004604"/>
    </source>
</evidence>
<comment type="subcellular location">
    <subcellularLocation>
        <location evidence="1">Nucleus</location>
        <location evidence="1">Nucleolus</location>
    </subcellularLocation>
</comment>
<dbReference type="InterPro" id="IPR007148">
    <property type="entry name" value="SSU_processome_Utp12"/>
</dbReference>
<dbReference type="PROSITE" id="PS50082">
    <property type="entry name" value="WD_REPEATS_2"/>
    <property type="match status" value="5"/>
</dbReference>
<dbReference type="PANTHER" id="PTHR19853:SF0">
    <property type="entry name" value="WD REPEAT-CONTAINING PROTEIN 3"/>
    <property type="match status" value="1"/>
</dbReference>
<dbReference type="SUPFAM" id="SSF50978">
    <property type="entry name" value="WD40 repeat-like"/>
    <property type="match status" value="2"/>
</dbReference>
<keyword evidence="10" id="KW-1185">Reference proteome</keyword>
<dbReference type="GO" id="GO:0032040">
    <property type="term" value="C:small-subunit processome"/>
    <property type="evidence" value="ECO:0007669"/>
    <property type="project" value="TreeGrafter"/>
</dbReference>
<dbReference type="InterPro" id="IPR051570">
    <property type="entry name" value="TBC1_cilium_biogenesis"/>
</dbReference>
<sequence>MVRSYLRHEPTSAFGVICSAASRSLLAHDGKTAIVPALEDVLVWDVKRGAQLSMWHDVGHRARVTAIARAPAPGDDDDGADDASRQQTYAVGYEDGSVRIWRFNPFQPDMDAAPALTFNGHKSAVTTLAFDDDGLRLATGSQDTDIIVWDVVAETGLFRLRGHRNAVTELSFLPTPSEADAADVPSTSAGRSSGSTHGHLLSVSKDGLLKLWDLGLQHCIETLVPGKGELLSLALARGVSPDVAGEEQAMSGTLFLTGSAEGEVRIWQVSNEALAAGLQVQEDVLDAEDKPKRFISALGTLPIAAARRVTQMAFSPLRSASNATRFLAVSSTDRGVQVFRLRTAEDMRKKMARRLKRAKEKGDKRAGENGAAGEAQSQQEMTWADRLESYTTVRPTAGRVRSFAFADDVAHSSTASKSGATPLLLALSSNAVEVHNLPAPPRSKAEKASAPEAALACGIDLPGHRSEVRALALSSDDTLLASADSAGLLKVWNVKTGRCVRTLPCGYALSVAWLPDDRHVLVGCKDGTLRSYDVPAGEVLETIEAHAGPIWSVALNPDGLSCVTASADKEVKFWEFESRAPEAEAQPADDAAPAPPARPQLALAHVRTLKMTDDVLFARYSPDGRLLALSLLDCTVKVFYADSLKFFLSLYGHKLPVLSLDISSDSKLCVTVSADRNAKLWGLDYGDCHRSLYAHEEAVMSCAFERGSQGGGLLGGREGASHHFWTVGRDGKLKHWDGDRFELIQTLEGHHGEVWAVAAGRKGTLAVTAGADRSIRVWEKTDEPLFLEEEREKELERAFEGGAETGRNDEGAIGSLAEGAEPQVQQDDAAAVSKTTKDTLIAGERLMEALDLADADLAAVAAFQQAGAQGAPPARSPVLVGAFGPDEEPDAHRYVLKVTERIPAAQLEDSLLVLPFDKVVSLMRQLDHWARKEWSTPLVARILFFLLRVHHAQIVANRVMRVTLTSLRGHLRAALRRQKTTIGFNLAALRYVRAQHVAQKTSDLYEKEGLDMDEDAVRARIEEGQKRKRKLAVA</sequence>
<dbReference type="InterPro" id="IPR036322">
    <property type="entry name" value="WD40_repeat_dom_sf"/>
</dbReference>
<proteinExistence type="inferred from homology"/>
<organism evidence="9 10">
    <name type="scientific">Tilletiopsis washingtonensis</name>
    <dbReference type="NCBI Taxonomy" id="58919"/>
    <lineage>
        <taxon>Eukaryota</taxon>
        <taxon>Fungi</taxon>
        <taxon>Dikarya</taxon>
        <taxon>Basidiomycota</taxon>
        <taxon>Ustilaginomycotina</taxon>
        <taxon>Exobasidiomycetes</taxon>
        <taxon>Entylomatales</taxon>
        <taxon>Entylomatales incertae sedis</taxon>
        <taxon>Tilletiopsis</taxon>
    </lineage>
</organism>
<feature type="region of interest" description="Disordered" evidence="7">
    <location>
        <begin position="350"/>
        <end position="382"/>
    </location>
</feature>
<dbReference type="CDD" id="cd00200">
    <property type="entry name" value="WD40"/>
    <property type="match status" value="2"/>
</dbReference>
<feature type="region of interest" description="Disordered" evidence="7">
    <location>
        <begin position="177"/>
        <end position="197"/>
    </location>
</feature>
<dbReference type="AlphaFoldDB" id="A0A316ZFB1"/>
<dbReference type="InterPro" id="IPR015943">
    <property type="entry name" value="WD40/YVTN_repeat-like_dom_sf"/>
</dbReference>
<dbReference type="Pfam" id="PF25172">
    <property type="entry name" value="Beta-prop_WDR3_2nd"/>
    <property type="match status" value="1"/>
</dbReference>
<dbReference type="Pfam" id="PF25173">
    <property type="entry name" value="Beta-prop_WDR3_1st"/>
    <property type="match status" value="1"/>
</dbReference>
<dbReference type="GeneID" id="37269175"/>
<dbReference type="FunFam" id="2.130.10.10:FF:000178">
    <property type="entry name" value="WD repeat domain 3"/>
    <property type="match status" value="1"/>
</dbReference>
<accession>A0A316ZFB1</accession>
<dbReference type="GO" id="GO:0030490">
    <property type="term" value="P:maturation of SSU-rRNA"/>
    <property type="evidence" value="ECO:0007669"/>
    <property type="project" value="TreeGrafter"/>
</dbReference>
<keyword evidence="3" id="KW-0677">Repeat</keyword>
<feature type="repeat" description="WD" evidence="6">
    <location>
        <begin position="650"/>
        <end position="691"/>
    </location>
</feature>